<keyword evidence="1" id="KW-0732">Signal</keyword>
<feature type="chain" id="PRO_5020250352" evidence="1">
    <location>
        <begin position="20"/>
        <end position="207"/>
    </location>
</feature>
<reference evidence="2 3" key="1">
    <citation type="submission" date="2017-12" db="EMBL/GenBank/DDBJ databases">
        <authorList>
            <person name="Pombert J.-F."/>
            <person name="Haag K.L."/>
            <person name="Ebert D."/>
        </authorList>
    </citation>
    <scope>NUCLEOTIDE SEQUENCE [LARGE SCALE GENOMIC DNA]</scope>
    <source>
        <strain evidence="2">IL-BN-2</strain>
    </source>
</reference>
<proteinExistence type="predicted"/>
<gene>
    <name evidence="2" type="ORF">CWI39_0035p0020</name>
</gene>
<dbReference type="Proteomes" id="UP000293045">
    <property type="component" value="Unassembled WGS sequence"/>
</dbReference>
<dbReference type="VEuPathDB" id="MicrosporidiaDB:CWI39_0035p0020"/>
<sequence>MLFALCFFFYESLINCASGSDMLDKKEELIESRSSIDSLNDVGSTLDSAAFAHFNKYENSSLTNGEISNESTKTSLNANEAILSYIANTIFEKFKGHKPVSISSSDDSMSEVNPLASERSDLGNERYSFGENKRSQKPIISENLRDKEEVESSETFDLLIMEENEAIANEWPTIKCKKYDCVVEIGEVLENESTIENLGAVTEKETD</sequence>
<accession>A0A4Q9LNB8</accession>
<name>A0A4Q9LNB8_9MICR</name>
<dbReference type="EMBL" id="PIXR01000035">
    <property type="protein sequence ID" value="TBU09814.1"/>
    <property type="molecule type" value="Genomic_DNA"/>
</dbReference>
<protein>
    <submittedName>
        <fullName evidence="2">Uncharacterized protein</fullName>
    </submittedName>
</protein>
<evidence type="ECO:0000256" key="1">
    <source>
        <dbReference type="SAM" id="SignalP"/>
    </source>
</evidence>
<comment type="caution">
    <text evidence="2">The sequence shown here is derived from an EMBL/GenBank/DDBJ whole genome shotgun (WGS) entry which is preliminary data.</text>
</comment>
<evidence type="ECO:0000313" key="2">
    <source>
        <dbReference type="EMBL" id="TBU09814.1"/>
    </source>
</evidence>
<dbReference type="AlphaFoldDB" id="A0A4Q9LNB8"/>
<feature type="signal peptide" evidence="1">
    <location>
        <begin position="1"/>
        <end position="19"/>
    </location>
</feature>
<dbReference type="VEuPathDB" id="MicrosporidiaDB:CWI36_0040p0010"/>
<organism evidence="2 3">
    <name type="scientific">Hamiltosporidium magnivora</name>
    <dbReference type="NCBI Taxonomy" id="148818"/>
    <lineage>
        <taxon>Eukaryota</taxon>
        <taxon>Fungi</taxon>
        <taxon>Fungi incertae sedis</taxon>
        <taxon>Microsporidia</taxon>
        <taxon>Dubosqiidae</taxon>
        <taxon>Hamiltosporidium</taxon>
    </lineage>
</organism>
<evidence type="ECO:0000313" key="3">
    <source>
        <dbReference type="Proteomes" id="UP000293045"/>
    </source>
</evidence>